<dbReference type="GO" id="GO:0022857">
    <property type="term" value="F:transmembrane transporter activity"/>
    <property type="evidence" value="ECO:0007669"/>
    <property type="project" value="InterPro"/>
</dbReference>
<evidence type="ECO:0000313" key="9">
    <source>
        <dbReference type="Proteomes" id="UP000054350"/>
    </source>
</evidence>
<dbReference type="Proteomes" id="UP000054350">
    <property type="component" value="Unassembled WGS sequence"/>
</dbReference>
<dbReference type="PANTHER" id="PTHR23506">
    <property type="entry name" value="GH10249P"/>
    <property type="match status" value="1"/>
</dbReference>
<evidence type="ECO:0000313" key="8">
    <source>
        <dbReference type="EMBL" id="KNE58779.1"/>
    </source>
</evidence>
<feature type="transmembrane region" description="Helical" evidence="6">
    <location>
        <begin position="54"/>
        <end position="72"/>
    </location>
</feature>
<dbReference type="InterPro" id="IPR011701">
    <property type="entry name" value="MFS"/>
</dbReference>
<dbReference type="PANTHER" id="PTHR23506:SF23">
    <property type="entry name" value="GH10249P"/>
    <property type="match status" value="1"/>
</dbReference>
<dbReference type="InterPro" id="IPR020846">
    <property type="entry name" value="MFS_dom"/>
</dbReference>
<protein>
    <recommendedName>
        <fullName evidence="7">Major facilitator superfamily (MFS) profile domain-containing protein</fullName>
    </recommendedName>
</protein>
<keyword evidence="3 6" id="KW-0812">Transmembrane</keyword>
<dbReference type="Gene3D" id="1.20.1250.20">
    <property type="entry name" value="MFS general substrate transporter like domains"/>
    <property type="match status" value="1"/>
</dbReference>
<evidence type="ECO:0000256" key="1">
    <source>
        <dbReference type="ARBA" id="ARBA00004141"/>
    </source>
</evidence>
<feature type="transmembrane region" description="Helical" evidence="6">
    <location>
        <begin position="78"/>
        <end position="95"/>
    </location>
</feature>
<evidence type="ECO:0000256" key="4">
    <source>
        <dbReference type="ARBA" id="ARBA00022989"/>
    </source>
</evidence>
<dbReference type="AlphaFoldDB" id="A0A0L0S8Q1"/>
<evidence type="ECO:0000256" key="3">
    <source>
        <dbReference type="ARBA" id="ARBA00022692"/>
    </source>
</evidence>
<reference evidence="8 9" key="1">
    <citation type="submission" date="2009-11" db="EMBL/GenBank/DDBJ databases">
        <title>Annotation of Allomyces macrogynus ATCC 38327.</title>
        <authorList>
            <consortium name="The Broad Institute Genome Sequencing Platform"/>
            <person name="Russ C."/>
            <person name="Cuomo C."/>
            <person name="Burger G."/>
            <person name="Gray M.W."/>
            <person name="Holland P.W.H."/>
            <person name="King N."/>
            <person name="Lang F.B.F."/>
            <person name="Roger A.J."/>
            <person name="Ruiz-Trillo I."/>
            <person name="Young S.K."/>
            <person name="Zeng Q."/>
            <person name="Gargeya S."/>
            <person name="Fitzgerald M."/>
            <person name="Haas B."/>
            <person name="Abouelleil A."/>
            <person name="Alvarado L."/>
            <person name="Arachchi H.M."/>
            <person name="Berlin A."/>
            <person name="Chapman S.B."/>
            <person name="Gearin G."/>
            <person name="Goldberg J."/>
            <person name="Griggs A."/>
            <person name="Gujja S."/>
            <person name="Hansen M."/>
            <person name="Heiman D."/>
            <person name="Howarth C."/>
            <person name="Larimer J."/>
            <person name="Lui A."/>
            <person name="MacDonald P.J.P."/>
            <person name="McCowen C."/>
            <person name="Montmayeur A."/>
            <person name="Murphy C."/>
            <person name="Neiman D."/>
            <person name="Pearson M."/>
            <person name="Priest M."/>
            <person name="Roberts A."/>
            <person name="Saif S."/>
            <person name="Shea T."/>
            <person name="Sisk P."/>
            <person name="Stolte C."/>
            <person name="Sykes S."/>
            <person name="Wortman J."/>
            <person name="Nusbaum C."/>
            <person name="Birren B."/>
        </authorList>
    </citation>
    <scope>NUCLEOTIDE SEQUENCE [LARGE SCALE GENOMIC DNA]</scope>
    <source>
        <strain evidence="8 9">ATCC 38327</strain>
    </source>
</reference>
<dbReference type="Pfam" id="PF07690">
    <property type="entry name" value="MFS_1"/>
    <property type="match status" value="1"/>
</dbReference>
<feature type="domain" description="Major facilitator superfamily (MFS) profile" evidence="7">
    <location>
        <begin position="1"/>
        <end position="198"/>
    </location>
</feature>
<gene>
    <name evidence="8" type="ORF">AMAG_04331</name>
</gene>
<accession>A0A0L0S8Q1</accession>
<feature type="transmembrane region" description="Helical" evidence="6">
    <location>
        <begin position="143"/>
        <end position="165"/>
    </location>
</feature>
<dbReference type="VEuPathDB" id="FungiDB:AMAG_04331"/>
<keyword evidence="2" id="KW-0813">Transport</keyword>
<dbReference type="GO" id="GO:0016020">
    <property type="term" value="C:membrane"/>
    <property type="evidence" value="ECO:0007669"/>
    <property type="project" value="UniProtKB-SubCell"/>
</dbReference>
<keyword evidence="5 6" id="KW-0472">Membrane</keyword>
<reference evidence="9" key="2">
    <citation type="submission" date="2009-11" db="EMBL/GenBank/DDBJ databases">
        <title>The Genome Sequence of Allomyces macrogynus strain ATCC 38327.</title>
        <authorList>
            <consortium name="The Broad Institute Genome Sequencing Platform"/>
            <person name="Russ C."/>
            <person name="Cuomo C."/>
            <person name="Shea T."/>
            <person name="Young S.K."/>
            <person name="Zeng Q."/>
            <person name="Koehrsen M."/>
            <person name="Haas B."/>
            <person name="Borodovsky M."/>
            <person name="Guigo R."/>
            <person name="Alvarado L."/>
            <person name="Berlin A."/>
            <person name="Borenstein D."/>
            <person name="Chen Z."/>
            <person name="Engels R."/>
            <person name="Freedman E."/>
            <person name="Gellesch M."/>
            <person name="Goldberg J."/>
            <person name="Griggs A."/>
            <person name="Gujja S."/>
            <person name="Heiman D."/>
            <person name="Hepburn T."/>
            <person name="Howarth C."/>
            <person name="Jen D."/>
            <person name="Larson L."/>
            <person name="Lewis B."/>
            <person name="Mehta T."/>
            <person name="Park D."/>
            <person name="Pearson M."/>
            <person name="Roberts A."/>
            <person name="Saif S."/>
            <person name="Shenoy N."/>
            <person name="Sisk P."/>
            <person name="Stolte C."/>
            <person name="Sykes S."/>
            <person name="Walk T."/>
            <person name="White J."/>
            <person name="Yandava C."/>
            <person name="Burger G."/>
            <person name="Gray M.W."/>
            <person name="Holland P.W.H."/>
            <person name="King N."/>
            <person name="Lang F.B.F."/>
            <person name="Roger A.J."/>
            <person name="Ruiz-Trillo I."/>
            <person name="Lander E."/>
            <person name="Nusbaum C."/>
        </authorList>
    </citation>
    <scope>NUCLEOTIDE SEQUENCE [LARGE SCALE GENOMIC DNA]</scope>
    <source>
        <strain evidence="9">ATCC 38327</strain>
    </source>
</reference>
<proteinExistence type="predicted"/>
<dbReference type="STRING" id="578462.A0A0L0S8Q1"/>
<dbReference type="SUPFAM" id="SSF103473">
    <property type="entry name" value="MFS general substrate transporter"/>
    <property type="match status" value="1"/>
</dbReference>
<comment type="subcellular location">
    <subcellularLocation>
        <location evidence="1">Membrane</location>
        <topology evidence="1">Multi-pass membrane protein</topology>
    </subcellularLocation>
</comment>
<evidence type="ECO:0000256" key="5">
    <source>
        <dbReference type="ARBA" id="ARBA00023136"/>
    </source>
</evidence>
<evidence type="ECO:0000256" key="6">
    <source>
        <dbReference type="SAM" id="Phobius"/>
    </source>
</evidence>
<dbReference type="PROSITE" id="PS50850">
    <property type="entry name" value="MFS"/>
    <property type="match status" value="1"/>
</dbReference>
<sequence>MINAGLEPILPTWLTTTFGTSVATNGLMYLAISIPALLASVLVGMLCDRYSARVIQIAGLVVLAMVLPLLALPPSIPVAIVILIVFGCVFPVAATPPLPEMGAYVHAEYPAAAGSVYSMFNLSYALAIFVGPVFAGFVYEEAGYWTCLGTFAGVSAVMGGVYLWYHRIATEEEAARDAAMGYPALLDDDLKEWDVDAV</sequence>
<dbReference type="EMBL" id="GG745333">
    <property type="protein sequence ID" value="KNE58779.1"/>
    <property type="molecule type" value="Genomic_DNA"/>
</dbReference>
<feature type="transmembrane region" description="Helical" evidence="6">
    <location>
        <begin position="116"/>
        <end position="137"/>
    </location>
</feature>
<keyword evidence="4 6" id="KW-1133">Transmembrane helix</keyword>
<keyword evidence="9" id="KW-1185">Reference proteome</keyword>
<feature type="transmembrane region" description="Helical" evidence="6">
    <location>
        <begin position="27"/>
        <end position="47"/>
    </location>
</feature>
<organism evidence="8 9">
    <name type="scientific">Allomyces macrogynus (strain ATCC 38327)</name>
    <name type="common">Allomyces javanicus var. macrogynus</name>
    <dbReference type="NCBI Taxonomy" id="578462"/>
    <lineage>
        <taxon>Eukaryota</taxon>
        <taxon>Fungi</taxon>
        <taxon>Fungi incertae sedis</taxon>
        <taxon>Blastocladiomycota</taxon>
        <taxon>Blastocladiomycetes</taxon>
        <taxon>Blastocladiales</taxon>
        <taxon>Blastocladiaceae</taxon>
        <taxon>Allomyces</taxon>
    </lineage>
</organism>
<evidence type="ECO:0000256" key="2">
    <source>
        <dbReference type="ARBA" id="ARBA00022448"/>
    </source>
</evidence>
<name>A0A0L0S8Q1_ALLM3</name>
<dbReference type="InterPro" id="IPR036259">
    <property type="entry name" value="MFS_trans_sf"/>
</dbReference>
<dbReference type="OrthoDB" id="5086884at2759"/>
<evidence type="ECO:0000259" key="7">
    <source>
        <dbReference type="PROSITE" id="PS50850"/>
    </source>
</evidence>
<dbReference type="InterPro" id="IPR050930">
    <property type="entry name" value="MFS_Vesicular_Transporter"/>
</dbReference>